<evidence type="ECO:0000313" key="1">
    <source>
        <dbReference type="EMBL" id="KAG1804116.1"/>
    </source>
</evidence>
<evidence type="ECO:0000313" key="2">
    <source>
        <dbReference type="Proteomes" id="UP000807769"/>
    </source>
</evidence>
<dbReference type="EMBL" id="JABBWG010000062">
    <property type="protein sequence ID" value="KAG1804116.1"/>
    <property type="molecule type" value="Genomic_DNA"/>
</dbReference>
<dbReference type="RefSeq" id="XP_041186762.1">
    <property type="nucleotide sequence ID" value="XM_041342507.1"/>
</dbReference>
<dbReference type="Proteomes" id="UP000807769">
    <property type="component" value="Unassembled WGS sequence"/>
</dbReference>
<dbReference type="AlphaFoldDB" id="A0A9P7DVE1"/>
<reference evidence="1" key="1">
    <citation type="journal article" date="2020" name="New Phytol.">
        <title>Comparative genomics reveals dynamic genome evolution in host specialist ectomycorrhizal fungi.</title>
        <authorList>
            <person name="Lofgren L.A."/>
            <person name="Nguyen N.H."/>
            <person name="Vilgalys R."/>
            <person name="Ruytinx J."/>
            <person name="Liao H.L."/>
            <person name="Branco S."/>
            <person name="Kuo A."/>
            <person name="LaButti K."/>
            <person name="Lipzen A."/>
            <person name="Andreopoulos W."/>
            <person name="Pangilinan J."/>
            <person name="Riley R."/>
            <person name="Hundley H."/>
            <person name="Na H."/>
            <person name="Barry K."/>
            <person name="Grigoriev I.V."/>
            <person name="Stajich J.E."/>
            <person name="Kennedy P.G."/>
        </authorList>
    </citation>
    <scope>NUCLEOTIDE SEQUENCE</scope>
    <source>
        <strain evidence="1">MN1</strain>
    </source>
</reference>
<protein>
    <submittedName>
        <fullName evidence="1">Uncharacterized protein</fullName>
    </submittedName>
</protein>
<dbReference type="GeneID" id="64636523"/>
<keyword evidence="2" id="KW-1185">Reference proteome</keyword>
<proteinExistence type="predicted"/>
<sequence>MDLSAHRPPRFYEKVNTCRINPPFLWRFICCNRGSDSDKQPQPTATSAVFVHAACIKEARPIPKGKTWLNFNTRGVALGHPRPKTVEDSMEIISPVLRDVRTKTGVYLYTKLRHVKTLRAKAFGALPSPRSVRGLPTSALPEEKYKVFKEALQKDRPPS</sequence>
<gene>
    <name evidence="1" type="ORF">BJ212DRAFT_1591062</name>
</gene>
<accession>A0A9P7DVE1</accession>
<name>A0A9P7DVE1_9AGAM</name>
<comment type="caution">
    <text evidence="1">The sequence shown here is derived from an EMBL/GenBank/DDBJ whole genome shotgun (WGS) entry which is preliminary data.</text>
</comment>
<organism evidence="1 2">
    <name type="scientific">Suillus subaureus</name>
    <dbReference type="NCBI Taxonomy" id="48587"/>
    <lineage>
        <taxon>Eukaryota</taxon>
        <taxon>Fungi</taxon>
        <taxon>Dikarya</taxon>
        <taxon>Basidiomycota</taxon>
        <taxon>Agaricomycotina</taxon>
        <taxon>Agaricomycetes</taxon>
        <taxon>Agaricomycetidae</taxon>
        <taxon>Boletales</taxon>
        <taxon>Suillineae</taxon>
        <taxon>Suillaceae</taxon>
        <taxon>Suillus</taxon>
    </lineage>
</organism>